<feature type="domain" description="DUF659" evidence="1">
    <location>
        <begin position="189"/>
        <end position="339"/>
    </location>
</feature>
<evidence type="ECO:0000313" key="2">
    <source>
        <dbReference type="EMBL" id="KAB2613186.1"/>
    </source>
</evidence>
<evidence type="ECO:0000313" key="3">
    <source>
        <dbReference type="Proteomes" id="UP000327157"/>
    </source>
</evidence>
<reference evidence="3" key="2">
    <citation type="submission" date="2019-10" db="EMBL/GenBank/DDBJ databases">
        <title>A de novo genome assembly of a pear dwarfing rootstock.</title>
        <authorList>
            <person name="Wang F."/>
            <person name="Wang J."/>
            <person name="Li S."/>
            <person name="Zhang Y."/>
            <person name="Fang M."/>
            <person name="Ma L."/>
            <person name="Zhao Y."/>
            <person name="Jiang S."/>
        </authorList>
    </citation>
    <scope>NUCLEOTIDE SEQUENCE [LARGE SCALE GENOMIC DNA]</scope>
</reference>
<protein>
    <recommendedName>
        <fullName evidence="1">DUF659 domain-containing protein</fullName>
    </recommendedName>
</protein>
<dbReference type="EMBL" id="SMOL01000458">
    <property type="protein sequence ID" value="KAB2613186.1"/>
    <property type="molecule type" value="Genomic_DNA"/>
</dbReference>
<keyword evidence="3" id="KW-1185">Reference proteome</keyword>
<dbReference type="Pfam" id="PF04937">
    <property type="entry name" value="DUF659"/>
    <property type="match status" value="1"/>
</dbReference>
<dbReference type="InterPro" id="IPR012337">
    <property type="entry name" value="RNaseH-like_sf"/>
</dbReference>
<sequence length="696" mass="78487">MDAGGSGTINAHDHGTVFYSKNKFQCNYCGKVVSGSTRLKYHIGGIRGDVLPCNSAPADVRELVKNNVIERKRETFGKEFGELNSSDLSRKRNCKRGASQNAGFQNRSQEVLECEDSAAVHVSVTKRGRDAQRGDNGETKRDIISRQVQKCIGRFFYETGLEFVGVNSSSFERMIRSALGTGQLGYKIPTCDELRGWILDEEVKEMEEYVTKIRDSWATTGCSILLDGWTDEKGRSLVNFLVNCPQGPIYLCTHDISSIVGDIDAIYMVLEGVIKDVGIENVIQVVADTTTGWAGTMQKEFSSRCKDVFWTVSASHCIALILENIGMIGSTRDIFDKAKVMTKFIHGHEAVLKLLRKHTLGHDLIKPSKIRSAMPFMTLENIVSKKQNLKDMFSSAEWNMSTWASRVEGKRVADLVESRSFWTGAEMVLNAAMPLIGILNWIFEADEPLIGYIYETMDQVKETIKEEFNKKKPDYMPIWEVVDEIWNNVLHSPLHAAGYYLNPSLFYSSDFYPDFEVSSGLLSCLGQLVQSQPIKDSIIRQLEEYAHGKGSYQEGSSRTRRRNVPPAMWWSIYGENHPELQRFAVRILSQNCDGALRYGLKRTMAEKLLTNGRNPVEQQRLKYLTSVHYNLQLQQFHAGMKSGVEAEEIDPMDDWIVDEAPDVVSQNLESSWMNLDCARALSEEGCSRFAAKTEAM</sequence>
<dbReference type="SUPFAM" id="SSF53098">
    <property type="entry name" value="Ribonuclease H-like"/>
    <property type="match status" value="1"/>
</dbReference>
<accession>A0A5N5GCL1</accession>
<dbReference type="Proteomes" id="UP000327157">
    <property type="component" value="Chromosome 9"/>
</dbReference>
<organism evidence="2 3">
    <name type="scientific">Pyrus ussuriensis x Pyrus communis</name>
    <dbReference type="NCBI Taxonomy" id="2448454"/>
    <lineage>
        <taxon>Eukaryota</taxon>
        <taxon>Viridiplantae</taxon>
        <taxon>Streptophyta</taxon>
        <taxon>Embryophyta</taxon>
        <taxon>Tracheophyta</taxon>
        <taxon>Spermatophyta</taxon>
        <taxon>Magnoliopsida</taxon>
        <taxon>eudicotyledons</taxon>
        <taxon>Gunneridae</taxon>
        <taxon>Pentapetalae</taxon>
        <taxon>rosids</taxon>
        <taxon>fabids</taxon>
        <taxon>Rosales</taxon>
        <taxon>Rosaceae</taxon>
        <taxon>Amygdaloideae</taxon>
        <taxon>Maleae</taxon>
        <taxon>Pyrus</taxon>
    </lineage>
</organism>
<dbReference type="OrthoDB" id="1741262at2759"/>
<dbReference type="AlphaFoldDB" id="A0A5N5GCL1"/>
<dbReference type="PANTHER" id="PTHR32166:SF63">
    <property type="entry name" value="HAT TRANSPOSON SUPERFAMILY PROTEIN"/>
    <property type="match status" value="1"/>
</dbReference>
<reference evidence="2 3" key="1">
    <citation type="submission" date="2019-09" db="EMBL/GenBank/DDBJ databases">
        <authorList>
            <person name="Ou C."/>
        </authorList>
    </citation>
    <scope>NUCLEOTIDE SEQUENCE [LARGE SCALE GENOMIC DNA]</scope>
    <source>
        <strain evidence="2">S2</strain>
        <tissue evidence="2">Leaf</tissue>
    </source>
</reference>
<proteinExistence type="predicted"/>
<gene>
    <name evidence="2" type="ORF">D8674_035502</name>
</gene>
<dbReference type="InterPro" id="IPR007021">
    <property type="entry name" value="DUF659"/>
</dbReference>
<dbReference type="PANTHER" id="PTHR32166">
    <property type="entry name" value="OSJNBA0013A04.12 PROTEIN"/>
    <property type="match status" value="1"/>
</dbReference>
<name>A0A5N5GCL1_9ROSA</name>
<evidence type="ECO:0000259" key="1">
    <source>
        <dbReference type="Pfam" id="PF04937"/>
    </source>
</evidence>
<comment type="caution">
    <text evidence="2">The sequence shown here is derived from an EMBL/GenBank/DDBJ whole genome shotgun (WGS) entry which is preliminary data.</text>
</comment>
<reference evidence="2 3" key="3">
    <citation type="submission" date="2019-11" db="EMBL/GenBank/DDBJ databases">
        <title>A de novo genome assembly of a pear dwarfing rootstock.</title>
        <authorList>
            <person name="Wang F."/>
            <person name="Wang J."/>
            <person name="Li S."/>
            <person name="Zhang Y."/>
            <person name="Fang M."/>
            <person name="Ma L."/>
            <person name="Zhao Y."/>
            <person name="Jiang S."/>
        </authorList>
    </citation>
    <scope>NUCLEOTIDE SEQUENCE [LARGE SCALE GENOMIC DNA]</scope>
    <source>
        <strain evidence="2">S2</strain>
        <tissue evidence="2">Leaf</tissue>
    </source>
</reference>